<dbReference type="EMBL" id="JBHUJB010000021">
    <property type="protein sequence ID" value="MFD2158158.1"/>
    <property type="molecule type" value="Genomic_DNA"/>
</dbReference>
<evidence type="ECO:0000313" key="2">
    <source>
        <dbReference type="Proteomes" id="UP001597389"/>
    </source>
</evidence>
<dbReference type="RefSeq" id="WP_377090311.1">
    <property type="nucleotide sequence ID" value="NZ_JBHSJL010000014.1"/>
</dbReference>
<sequence>MKRLLLIITGILTSLVYGAGELSFETKEQSVDAAADAKKVEVLFPFKNTSDEDVIVERYDAPCTCMSAMLKGGERLSKDGPVLFKPGQEGVFKGVFELGNFKGTVDKKIVVWARGDSDEKPSIILSTKVTIPYLIAAFPHSLVWDLGAEAESKEIVVKVDHEDPIKIVKHSCSSPEVEYTFETVKEGYEYKLTVTPKTTKKVLFAALRLTTDSKNPRYKVVQTFMTVKPKKK</sequence>
<evidence type="ECO:0000313" key="1">
    <source>
        <dbReference type="EMBL" id="MFD2158158.1"/>
    </source>
</evidence>
<proteinExistence type="predicted"/>
<protein>
    <submittedName>
        <fullName evidence="1">DUF1573 domain-containing protein</fullName>
    </submittedName>
</protein>
<keyword evidence="2" id="KW-1185">Reference proteome</keyword>
<organism evidence="1 2">
    <name type="scientific">Rubritalea tangerina</name>
    <dbReference type="NCBI Taxonomy" id="430798"/>
    <lineage>
        <taxon>Bacteria</taxon>
        <taxon>Pseudomonadati</taxon>
        <taxon>Verrucomicrobiota</taxon>
        <taxon>Verrucomicrobiia</taxon>
        <taxon>Verrucomicrobiales</taxon>
        <taxon>Rubritaleaceae</taxon>
        <taxon>Rubritalea</taxon>
    </lineage>
</organism>
<gene>
    <name evidence="1" type="ORF">ACFSW8_04540</name>
</gene>
<dbReference type="InterPro" id="IPR011467">
    <property type="entry name" value="DUF1573"/>
</dbReference>
<reference evidence="2" key="1">
    <citation type="journal article" date="2019" name="Int. J. Syst. Evol. Microbiol.">
        <title>The Global Catalogue of Microorganisms (GCM) 10K type strain sequencing project: providing services to taxonomists for standard genome sequencing and annotation.</title>
        <authorList>
            <consortium name="The Broad Institute Genomics Platform"/>
            <consortium name="The Broad Institute Genome Sequencing Center for Infectious Disease"/>
            <person name="Wu L."/>
            <person name="Ma J."/>
        </authorList>
    </citation>
    <scope>NUCLEOTIDE SEQUENCE [LARGE SCALE GENOMIC DNA]</scope>
    <source>
        <strain evidence="2">CCUG 57942</strain>
    </source>
</reference>
<dbReference type="Pfam" id="PF07610">
    <property type="entry name" value="DUF1573"/>
    <property type="match status" value="1"/>
</dbReference>
<dbReference type="Proteomes" id="UP001597389">
    <property type="component" value="Unassembled WGS sequence"/>
</dbReference>
<name>A0ABW4Z849_9BACT</name>
<comment type="caution">
    <text evidence="1">The sequence shown here is derived from an EMBL/GenBank/DDBJ whole genome shotgun (WGS) entry which is preliminary data.</text>
</comment>
<accession>A0ABW4Z849</accession>